<dbReference type="InterPro" id="IPR001611">
    <property type="entry name" value="Leu-rich_rpt"/>
</dbReference>
<reference evidence="3 4" key="1">
    <citation type="journal article" date="2023" name="Elife">
        <title>Identification of key yeast species and microbe-microbe interactions impacting larval growth of Drosophila in the wild.</title>
        <authorList>
            <person name="Mure A."/>
            <person name="Sugiura Y."/>
            <person name="Maeda R."/>
            <person name="Honda K."/>
            <person name="Sakurai N."/>
            <person name="Takahashi Y."/>
            <person name="Watada M."/>
            <person name="Katoh T."/>
            <person name="Gotoh A."/>
            <person name="Gotoh Y."/>
            <person name="Taniguchi I."/>
            <person name="Nakamura K."/>
            <person name="Hayashi T."/>
            <person name="Katayama T."/>
            <person name="Uemura T."/>
            <person name="Hattori Y."/>
        </authorList>
    </citation>
    <scope>NUCLEOTIDE SEQUENCE [LARGE SCALE GENOMIC DNA]</scope>
    <source>
        <strain evidence="3 4">SC-9</strain>
    </source>
</reference>
<proteinExistence type="predicted"/>
<evidence type="ECO:0000256" key="2">
    <source>
        <dbReference type="ARBA" id="ARBA00022737"/>
    </source>
</evidence>
<dbReference type="SMART" id="SM00364">
    <property type="entry name" value="LRR_BAC"/>
    <property type="match status" value="4"/>
</dbReference>
<keyword evidence="4" id="KW-1185">Reference proteome</keyword>
<protein>
    <submittedName>
        <fullName evidence="3">Uncharacterized protein</fullName>
    </submittedName>
</protein>
<accession>A0AAV5QRC5</accession>
<dbReference type="AlphaFoldDB" id="A0AAV5QRC5"/>
<organism evidence="3 4">
    <name type="scientific">Saccharomycopsis crataegensis</name>
    <dbReference type="NCBI Taxonomy" id="43959"/>
    <lineage>
        <taxon>Eukaryota</taxon>
        <taxon>Fungi</taxon>
        <taxon>Dikarya</taxon>
        <taxon>Ascomycota</taxon>
        <taxon>Saccharomycotina</taxon>
        <taxon>Saccharomycetes</taxon>
        <taxon>Saccharomycopsidaceae</taxon>
        <taxon>Saccharomycopsis</taxon>
    </lineage>
</organism>
<dbReference type="GeneID" id="90074805"/>
<comment type="caution">
    <text evidence="3">The sequence shown here is derived from an EMBL/GenBank/DDBJ whole genome shotgun (WGS) entry which is preliminary data.</text>
</comment>
<evidence type="ECO:0000313" key="4">
    <source>
        <dbReference type="Proteomes" id="UP001360560"/>
    </source>
</evidence>
<dbReference type="SMART" id="SM00369">
    <property type="entry name" value="LRR_TYP"/>
    <property type="match status" value="5"/>
</dbReference>
<dbReference type="Pfam" id="PF12799">
    <property type="entry name" value="LRR_4"/>
    <property type="match status" value="1"/>
</dbReference>
<gene>
    <name evidence="3" type="ORF">DASC09_041550</name>
</gene>
<dbReference type="Pfam" id="PF13855">
    <property type="entry name" value="LRR_8"/>
    <property type="match status" value="1"/>
</dbReference>
<dbReference type="Gene3D" id="3.80.10.10">
    <property type="entry name" value="Ribonuclease Inhibitor"/>
    <property type="match status" value="2"/>
</dbReference>
<dbReference type="InterPro" id="IPR025875">
    <property type="entry name" value="Leu-rich_rpt_4"/>
</dbReference>
<dbReference type="PANTHER" id="PTHR46652:SF3">
    <property type="entry name" value="LEUCINE-RICH REPEAT-CONTAINING PROTEIN 9"/>
    <property type="match status" value="1"/>
</dbReference>
<dbReference type="EMBL" id="BTFZ01000011">
    <property type="protein sequence ID" value="GMM36830.1"/>
    <property type="molecule type" value="Genomic_DNA"/>
</dbReference>
<keyword evidence="1" id="KW-0433">Leucine-rich repeat</keyword>
<dbReference type="SMART" id="SM00365">
    <property type="entry name" value="LRR_SD22"/>
    <property type="match status" value="7"/>
</dbReference>
<dbReference type="SUPFAM" id="SSF52058">
    <property type="entry name" value="L domain-like"/>
    <property type="match status" value="2"/>
</dbReference>
<evidence type="ECO:0000256" key="1">
    <source>
        <dbReference type="ARBA" id="ARBA00022614"/>
    </source>
</evidence>
<keyword evidence="2" id="KW-0677">Repeat</keyword>
<dbReference type="InterPro" id="IPR050836">
    <property type="entry name" value="SDS22/Internalin_LRR"/>
</dbReference>
<dbReference type="InterPro" id="IPR003591">
    <property type="entry name" value="Leu-rich_rpt_typical-subtyp"/>
</dbReference>
<dbReference type="Proteomes" id="UP001360560">
    <property type="component" value="Unassembled WGS sequence"/>
</dbReference>
<sequence>MEKLRKFPPELLRHIFKYCQKCWLVQLRNLVVDDHQSTLSECIDSILFDRIAIIDHFRELSQYKFKNLPFYVLDPRLVPDSLNLDSCDEDIISWGDIIALDRNSIQDIYAVDNASKYVREFYFFQEPGDIYSSAEVKCCVDFINSARGLELIHTTSAIPGIVAPVKIMEIPPNAAEKMLPNVLSSLESLSFLEPTDKNKRDSDSCNLKYHFPRLKKLQLVDFVRDFDGSKWKLSNLEELEVWFSDEGSVSNMDSLYFPNLEKLEIGRCISKSIQINSLLRLVIREAGICEEIFESLPNLKTLILEGNELTEIPNLECLKNLEVLEISDNPGITKVNSLHSLPKLISLDLSRNSIQYINLDSSKFPKLETLYISHNKLTCMNEFNNIPSLIKLYANNNRINDIVSLNYPKLRHLNVSHNSIWALRDIKNVPSLVELDVSYNYIEDISYLHLPSMKVLILRSNCVCDVSSLRSLHTLEHLDLSSNLFKSFHQLEAIGYLSKLKHLELGSTSISEMETLNVCYLPASAKIEIYNASLRSKFDILFRNNKGLIISCHLGTGSKDQLFSNLTKDYC</sequence>
<evidence type="ECO:0000313" key="3">
    <source>
        <dbReference type="EMBL" id="GMM36830.1"/>
    </source>
</evidence>
<dbReference type="InterPro" id="IPR032675">
    <property type="entry name" value="LRR_dom_sf"/>
</dbReference>
<name>A0AAV5QRC5_9ASCO</name>
<dbReference type="RefSeq" id="XP_064853826.1">
    <property type="nucleotide sequence ID" value="XM_064997754.1"/>
</dbReference>
<dbReference type="PROSITE" id="PS51450">
    <property type="entry name" value="LRR"/>
    <property type="match status" value="4"/>
</dbReference>
<dbReference type="PANTHER" id="PTHR46652">
    <property type="entry name" value="LEUCINE-RICH REPEAT AND IQ DOMAIN-CONTAINING PROTEIN 1-RELATED"/>
    <property type="match status" value="1"/>
</dbReference>